<name>A0A0M2R9P3_9PROT</name>
<dbReference type="EMBL" id="LANI01000020">
    <property type="protein sequence ID" value="KKJ76318.1"/>
    <property type="molecule type" value="Genomic_DNA"/>
</dbReference>
<comment type="caution">
    <text evidence="7">The sequence shown here is derived from an EMBL/GenBank/DDBJ whole genome shotgun (WGS) entry which is preliminary data.</text>
</comment>
<comment type="catalytic activity">
    <reaction evidence="5">
        <text>L-threonine = acetaldehyde + glycine</text>
        <dbReference type="Rhea" id="RHEA:19625"/>
        <dbReference type="ChEBI" id="CHEBI:15343"/>
        <dbReference type="ChEBI" id="CHEBI:57305"/>
        <dbReference type="ChEBI" id="CHEBI:57926"/>
        <dbReference type="EC" id="4.1.2.48"/>
    </reaction>
</comment>
<reference evidence="7 8" key="1">
    <citation type="submission" date="2015-03" db="EMBL/GenBank/DDBJ databases">
        <title>Genome sequence of Kiloniella sp. P1-1, isolated from the gut microflora of Pacific white shrimp, Penaeus vannamei.</title>
        <authorList>
            <person name="Shao Z."/>
            <person name="Wang L."/>
            <person name="Li X."/>
        </authorList>
    </citation>
    <scope>NUCLEOTIDE SEQUENCE [LARGE SCALE GENOMIC DNA]</scope>
    <source>
        <strain evidence="7 8">P1-1</strain>
    </source>
</reference>
<dbReference type="PANTHER" id="PTHR48097:SF5">
    <property type="entry name" value="LOW SPECIFICITY L-THREONINE ALDOLASE"/>
    <property type="match status" value="1"/>
</dbReference>
<proteinExistence type="inferred from homology"/>
<evidence type="ECO:0000256" key="5">
    <source>
        <dbReference type="PIRNR" id="PIRNR038940"/>
    </source>
</evidence>
<dbReference type="Pfam" id="PF01212">
    <property type="entry name" value="Beta_elim_lyase"/>
    <property type="match status" value="1"/>
</dbReference>
<evidence type="ECO:0000256" key="3">
    <source>
        <dbReference type="ARBA" id="ARBA00011881"/>
    </source>
</evidence>
<comment type="catalytic activity">
    <reaction evidence="5">
        <text>L-allo-threonine = acetaldehyde + glycine</text>
        <dbReference type="Rhea" id="RHEA:26209"/>
        <dbReference type="ChEBI" id="CHEBI:15343"/>
        <dbReference type="ChEBI" id="CHEBI:57305"/>
        <dbReference type="ChEBI" id="CHEBI:58585"/>
        <dbReference type="EC" id="4.1.2.48"/>
    </reaction>
</comment>
<comment type="subunit">
    <text evidence="3">Homotetramer.</text>
</comment>
<keyword evidence="5" id="KW-0456">Lyase</keyword>
<feature type="domain" description="Aromatic amino acid beta-eliminating lyase/threonine aldolase" evidence="6">
    <location>
        <begin position="4"/>
        <end position="292"/>
    </location>
</feature>
<dbReference type="RefSeq" id="WP_046508318.1">
    <property type="nucleotide sequence ID" value="NZ_LANI01000020.1"/>
</dbReference>
<organism evidence="7 8">
    <name type="scientific">Kiloniella litopenaei</name>
    <dbReference type="NCBI Taxonomy" id="1549748"/>
    <lineage>
        <taxon>Bacteria</taxon>
        <taxon>Pseudomonadati</taxon>
        <taxon>Pseudomonadota</taxon>
        <taxon>Alphaproteobacteria</taxon>
        <taxon>Rhodospirillales</taxon>
        <taxon>Kiloniellaceae</taxon>
        <taxon>Kiloniella</taxon>
    </lineage>
</organism>
<dbReference type="PATRIC" id="fig|1549748.8.peg.1533"/>
<dbReference type="CDD" id="cd06502">
    <property type="entry name" value="TA_like"/>
    <property type="match status" value="1"/>
</dbReference>
<dbReference type="PANTHER" id="PTHR48097">
    <property type="entry name" value="L-THREONINE ALDOLASE-RELATED"/>
    <property type="match status" value="1"/>
</dbReference>
<dbReference type="InterPro" id="IPR015422">
    <property type="entry name" value="PyrdxlP-dep_Trfase_small"/>
</dbReference>
<comment type="cofactor">
    <cofactor evidence="1 5">
        <name>pyridoxal 5'-phosphate</name>
        <dbReference type="ChEBI" id="CHEBI:597326"/>
    </cofactor>
</comment>
<dbReference type="OrthoDB" id="9774495at2"/>
<evidence type="ECO:0000259" key="6">
    <source>
        <dbReference type="Pfam" id="PF01212"/>
    </source>
</evidence>
<dbReference type="STRING" id="1549748.WH95_13980"/>
<dbReference type="Proteomes" id="UP000034491">
    <property type="component" value="Unassembled WGS sequence"/>
</dbReference>
<evidence type="ECO:0000256" key="2">
    <source>
        <dbReference type="ARBA" id="ARBA00006966"/>
    </source>
</evidence>
<accession>A0A0M2R9P3</accession>
<evidence type="ECO:0000256" key="1">
    <source>
        <dbReference type="ARBA" id="ARBA00001933"/>
    </source>
</evidence>
<dbReference type="GO" id="GO:0006567">
    <property type="term" value="P:L-threonine catabolic process"/>
    <property type="evidence" value="ECO:0007669"/>
    <property type="project" value="UniProtKB-UniRule"/>
</dbReference>
<dbReference type="InterPro" id="IPR015424">
    <property type="entry name" value="PyrdxlP-dep_Trfase"/>
</dbReference>
<dbReference type="GO" id="GO:0008732">
    <property type="term" value="F:L-allo-threonine aldolase activity"/>
    <property type="evidence" value="ECO:0007669"/>
    <property type="project" value="RHEA"/>
</dbReference>
<keyword evidence="4 5" id="KW-0663">Pyridoxal phosphate</keyword>
<protein>
    <recommendedName>
        <fullName evidence="5">L-threonine aldolase</fullName>
        <ecNumber evidence="5">4.1.2.48</ecNumber>
    </recommendedName>
</protein>
<dbReference type="Gene3D" id="3.40.640.10">
    <property type="entry name" value="Type I PLP-dependent aspartate aminotransferase-like (Major domain)"/>
    <property type="match status" value="1"/>
</dbReference>
<gene>
    <name evidence="7" type="ORF">WH95_13980</name>
</gene>
<dbReference type="EC" id="4.1.2.48" evidence="5"/>
<dbReference type="PIRSF" id="PIRSF038940">
    <property type="entry name" value="Low_specificity_LTA"/>
    <property type="match status" value="1"/>
</dbReference>
<sequence>MTNFASDNVTGVSPEIMDALIQANNDHAAMSYGADRWTDCLKDKVSEIFETDVTVFPVISGTAANVLPIASLTPGFGTIYCHKEAHINVDECGASEFYTGGAKLIPLSGDHGKFSDRALEDAIFGRGVPRHTQPSLVSLTQTTEAGTLYQPDEIAAITDIARKNDLKVHMDGARFANAVVGTGCSPADLTWRSGVDVLSFGATKNGAMGAELVVFFGNAKIKELENRRVRGGHFISKMRFLSAQLTAYLDNDLWRNNARQANDMAQRMAKLLSNHSAIEFIHPVEANILFLTMPKAMVTSLKNAGFEFYEMVPGEERSVVRLVMSFNSSQSDVDRFALVANEYRA</sequence>
<comment type="function">
    <text evidence="5">Catalyzes the cleavage of L-allo-threonine and L-threonine to glycine and acetaldehyde.</text>
</comment>
<evidence type="ECO:0000313" key="8">
    <source>
        <dbReference type="Proteomes" id="UP000034491"/>
    </source>
</evidence>
<evidence type="ECO:0000313" key="7">
    <source>
        <dbReference type="EMBL" id="KKJ76318.1"/>
    </source>
</evidence>
<dbReference type="Gene3D" id="3.90.1150.10">
    <property type="entry name" value="Aspartate Aminotransferase, domain 1"/>
    <property type="match status" value="1"/>
</dbReference>
<dbReference type="InterPro" id="IPR026273">
    <property type="entry name" value="Low_specificity_L-TA_bact"/>
</dbReference>
<comment type="similarity">
    <text evidence="2 5">Belongs to the threonine aldolase family.</text>
</comment>
<dbReference type="AlphaFoldDB" id="A0A0M2R9P3"/>
<dbReference type="InterPro" id="IPR001597">
    <property type="entry name" value="ArAA_b-elim_lyase/Thr_aldolase"/>
</dbReference>
<evidence type="ECO:0000256" key="4">
    <source>
        <dbReference type="ARBA" id="ARBA00022898"/>
    </source>
</evidence>
<dbReference type="SUPFAM" id="SSF53383">
    <property type="entry name" value="PLP-dependent transferases"/>
    <property type="match status" value="1"/>
</dbReference>
<dbReference type="InterPro" id="IPR015421">
    <property type="entry name" value="PyrdxlP-dep_Trfase_major"/>
</dbReference>
<keyword evidence="8" id="KW-1185">Reference proteome</keyword>